<reference evidence="1" key="1">
    <citation type="submission" date="2020-06" db="EMBL/GenBank/DDBJ databases">
        <title>Unique genomic features of the anaerobic methanotrophic archaea.</title>
        <authorList>
            <person name="Chadwick G.L."/>
            <person name="Skennerton C.T."/>
            <person name="Laso-Perez R."/>
            <person name="Leu A.O."/>
            <person name="Speth D.R."/>
            <person name="Yu H."/>
            <person name="Morgan-Lang C."/>
            <person name="Hatzenpichler R."/>
            <person name="Goudeau D."/>
            <person name="Malmstrom R."/>
            <person name="Brazelton W.J."/>
            <person name="Woyke T."/>
            <person name="Hallam S.J."/>
            <person name="Tyson G.W."/>
            <person name="Wegener G."/>
            <person name="Boetius A."/>
            <person name="Orphan V."/>
        </authorList>
    </citation>
    <scope>NUCLEOTIDE SEQUENCE</scope>
</reference>
<protein>
    <recommendedName>
        <fullName evidence="2">DUF433 domain-containing protein</fullName>
    </recommendedName>
</protein>
<gene>
    <name evidence="1" type="ORF">PNHJDAII_00012</name>
</gene>
<dbReference type="PANTHER" id="PTHR34849:SF1">
    <property type="entry name" value="SLR0770 PROTEIN"/>
    <property type="match status" value="1"/>
</dbReference>
<dbReference type="Pfam" id="PF04255">
    <property type="entry name" value="DUF433"/>
    <property type="match status" value="1"/>
</dbReference>
<proteinExistence type="predicted"/>
<dbReference type="Gene3D" id="1.10.10.10">
    <property type="entry name" value="Winged helix-like DNA-binding domain superfamily/Winged helix DNA-binding domain"/>
    <property type="match status" value="1"/>
</dbReference>
<organism evidence="1">
    <name type="scientific">Candidatus Methanophagaceae archaeon ANME-1 ERB6</name>
    <dbReference type="NCBI Taxonomy" id="2759912"/>
    <lineage>
        <taxon>Archaea</taxon>
        <taxon>Methanobacteriati</taxon>
        <taxon>Methanobacteriota</taxon>
        <taxon>Stenosarchaea group</taxon>
        <taxon>Methanomicrobia</taxon>
        <taxon>Candidatus Methanophagales</taxon>
        <taxon>Candidatus Methanophagaceae</taxon>
    </lineage>
</organism>
<sequence>MQKQAIHPHITRDRNISRGSPVIVGTRTRVLDIVIEYEYLGITPDEIVDAHPHLTLPQVHDALSFYYEHCEELDTEIKERKGKIEDLRRSFAHGTADYSHSSNKLQIINHEISRD</sequence>
<dbReference type="InterPro" id="IPR007367">
    <property type="entry name" value="DUF433"/>
</dbReference>
<dbReference type="SUPFAM" id="SSF46689">
    <property type="entry name" value="Homeodomain-like"/>
    <property type="match status" value="1"/>
</dbReference>
<name>A0A7G9YYC4_9EURY</name>
<accession>A0A7G9YYC4</accession>
<evidence type="ECO:0008006" key="2">
    <source>
        <dbReference type="Google" id="ProtNLM"/>
    </source>
</evidence>
<dbReference type="PANTHER" id="PTHR34849">
    <property type="entry name" value="SSL5025 PROTEIN"/>
    <property type="match status" value="1"/>
</dbReference>
<dbReference type="EMBL" id="MT631528">
    <property type="protein sequence ID" value="QNO53008.1"/>
    <property type="molecule type" value="Genomic_DNA"/>
</dbReference>
<evidence type="ECO:0000313" key="1">
    <source>
        <dbReference type="EMBL" id="QNO53008.1"/>
    </source>
</evidence>
<dbReference type="InterPro" id="IPR036388">
    <property type="entry name" value="WH-like_DNA-bd_sf"/>
</dbReference>
<dbReference type="InterPro" id="IPR009057">
    <property type="entry name" value="Homeodomain-like_sf"/>
</dbReference>
<dbReference type="AlphaFoldDB" id="A0A7G9YYC4"/>